<dbReference type="Gene3D" id="2.170.130.10">
    <property type="entry name" value="TonB-dependent receptor, plug domain"/>
    <property type="match status" value="1"/>
</dbReference>
<proteinExistence type="inferred from homology"/>
<dbReference type="PROSITE" id="PS52016">
    <property type="entry name" value="TONB_DEPENDENT_REC_3"/>
    <property type="match status" value="1"/>
</dbReference>
<comment type="subcellular location">
    <subcellularLocation>
        <location evidence="1">Cell outer membrane</location>
        <topology evidence="1">Multi-pass membrane protein</topology>
    </subcellularLocation>
</comment>
<evidence type="ECO:0008006" key="4">
    <source>
        <dbReference type="Google" id="ProtNLM"/>
    </source>
</evidence>
<name>A0A2T0TMY7_9BACT</name>
<evidence type="ECO:0000256" key="1">
    <source>
        <dbReference type="PROSITE-ProRule" id="PRU01360"/>
    </source>
</evidence>
<keyword evidence="1" id="KW-0472">Membrane</keyword>
<keyword evidence="1" id="KW-0813">Transport</keyword>
<keyword evidence="1" id="KW-1134">Transmembrane beta strand</keyword>
<evidence type="ECO:0000313" key="2">
    <source>
        <dbReference type="EMBL" id="PRY47072.1"/>
    </source>
</evidence>
<dbReference type="InterPro" id="IPR039426">
    <property type="entry name" value="TonB-dep_rcpt-like"/>
</dbReference>
<comment type="caution">
    <text evidence="2">The sequence shown here is derived from an EMBL/GenBank/DDBJ whole genome shotgun (WGS) entry which is preliminary data.</text>
</comment>
<protein>
    <recommendedName>
        <fullName evidence="4">TonB-dependent SusC/RagA subfamily outer membrane receptor</fullName>
    </recommendedName>
</protein>
<dbReference type="GO" id="GO:0009279">
    <property type="term" value="C:cell outer membrane"/>
    <property type="evidence" value="ECO:0007669"/>
    <property type="project" value="UniProtKB-SubCell"/>
</dbReference>
<dbReference type="AlphaFoldDB" id="A0A2T0TMY7"/>
<organism evidence="2 3">
    <name type="scientific">Spirosoma oryzae</name>
    <dbReference type="NCBI Taxonomy" id="1469603"/>
    <lineage>
        <taxon>Bacteria</taxon>
        <taxon>Pseudomonadati</taxon>
        <taxon>Bacteroidota</taxon>
        <taxon>Cytophagia</taxon>
        <taxon>Cytophagales</taxon>
        <taxon>Cytophagaceae</taxon>
        <taxon>Spirosoma</taxon>
    </lineage>
</organism>
<sequence>MKTQILVLLIVCFGFSLVGCSKVSNGVPPTPAANTFLKGADGPPLWFVDNVEVAAPQQKGKPVVDPNNIQAVTVLSPDANKDLISRYGERGKNGVVLVTTKKGGKKHS</sequence>
<dbReference type="OrthoDB" id="961588at2"/>
<dbReference type="EMBL" id="PVTE01000001">
    <property type="protein sequence ID" value="PRY47072.1"/>
    <property type="molecule type" value="Genomic_DNA"/>
</dbReference>
<dbReference type="InterPro" id="IPR037066">
    <property type="entry name" value="Plug_dom_sf"/>
</dbReference>
<keyword evidence="1" id="KW-0812">Transmembrane</keyword>
<dbReference type="Proteomes" id="UP000238375">
    <property type="component" value="Unassembled WGS sequence"/>
</dbReference>
<dbReference type="RefSeq" id="WP_106135833.1">
    <property type="nucleotide sequence ID" value="NZ_PVTE01000001.1"/>
</dbReference>
<comment type="similarity">
    <text evidence="1">Belongs to the TonB-dependent receptor family.</text>
</comment>
<keyword evidence="1" id="KW-0998">Cell outer membrane</keyword>
<gene>
    <name evidence="2" type="ORF">CLV58_101136</name>
</gene>
<reference evidence="2 3" key="1">
    <citation type="submission" date="2018-03" db="EMBL/GenBank/DDBJ databases">
        <title>Genomic Encyclopedia of Archaeal and Bacterial Type Strains, Phase II (KMG-II): from individual species to whole genera.</title>
        <authorList>
            <person name="Goeker M."/>
        </authorList>
    </citation>
    <scope>NUCLEOTIDE SEQUENCE [LARGE SCALE GENOMIC DNA]</scope>
    <source>
        <strain evidence="2 3">DSM 28354</strain>
    </source>
</reference>
<keyword evidence="3" id="KW-1185">Reference proteome</keyword>
<evidence type="ECO:0000313" key="3">
    <source>
        <dbReference type="Proteomes" id="UP000238375"/>
    </source>
</evidence>
<accession>A0A2T0TMY7</accession>
<dbReference type="PROSITE" id="PS51257">
    <property type="entry name" value="PROKAR_LIPOPROTEIN"/>
    <property type="match status" value="1"/>
</dbReference>